<gene>
    <name evidence="1" type="ORF">ILEXP_LOCUS40666</name>
</gene>
<evidence type="ECO:0000313" key="1">
    <source>
        <dbReference type="EMBL" id="CAK9171129.1"/>
    </source>
</evidence>
<comment type="caution">
    <text evidence="1">The sequence shown here is derived from an EMBL/GenBank/DDBJ whole genome shotgun (WGS) entry which is preliminary data.</text>
</comment>
<dbReference type="EMBL" id="CAUOFW020005658">
    <property type="protein sequence ID" value="CAK9171129.1"/>
    <property type="molecule type" value="Genomic_DNA"/>
</dbReference>
<name>A0ABC8TPK7_9AQUA</name>
<organism evidence="1 2">
    <name type="scientific">Ilex paraguariensis</name>
    <name type="common">yerba mate</name>
    <dbReference type="NCBI Taxonomy" id="185542"/>
    <lineage>
        <taxon>Eukaryota</taxon>
        <taxon>Viridiplantae</taxon>
        <taxon>Streptophyta</taxon>
        <taxon>Embryophyta</taxon>
        <taxon>Tracheophyta</taxon>
        <taxon>Spermatophyta</taxon>
        <taxon>Magnoliopsida</taxon>
        <taxon>eudicotyledons</taxon>
        <taxon>Gunneridae</taxon>
        <taxon>Pentapetalae</taxon>
        <taxon>asterids</taxon>
        <taxon>campanulids</taxon>
        <taxon>Aquifoliales</taxon>
        <taxon>Aquifoliaceae</taxon>
        <taxon>Ilex</taxon>
    </lineage>
</organism>
<dbReference type="PANTHER" id="PTHR31681:SF47">
    <property type="entry name" value="SULFATED SURFACE-LIKE GLYCOPROTEIN"/>
    <property type="match status" value="1"/>
</dbReference>
<sequence>MVFKVQNLQRTVIRFEEYREMVKSRASSGGVEGGSEDHARCIADGNEMMRFYCLEPTNGGAYEECGSAYAFQGGKGAAIFTFSGSGAAYESAGGGSGRRAMLVCRVIAGRVCKQLGFDSLLERRVGFDSVSGDNGELLLFDSPAVLPCFLIIYKL</sequence>
<accession>A0ABC8TPK7</accession>
<dbReference type="SUPFAM" id="SSF56399">
    <property type="entry name" value="ADP-ribosylation"/>
    <property type="match status" value="1"/>
</dbReference>
<dbReference type="Gene3D" id="3.90.228.10">
    <property type="match status" value="1"/>
</dbReference>
<dbReference type="PANTHER" id="PTHR31681">
    <property type="entry name" value="C2H2-LIKE ZINC FINGER PROTEIN"/>
    <property type="match status" value="1"/>
</dbReference>
<proteinExistence type="predicted"/>
<dbReference type="AlphaFoldDB" id="A0ABC8TPK7"/>
<evidence type="ECO:0000313" key="2">
    <source>
        <dbReference type="Proteomes" id="UP001642360"/>
    </source>
</evidence>
<keyword evidence="2" id="KW-1185">Reference proteome</keyword>
<dbReference type="Proteomes" id="UP001642360">
    <property type="component" value="Unassembled WGS sequence"/>
</dbReference>
<reference evidence="1 2" key="1">
    <citation type="submission" date="2024-02" db="EMBL/GenBank/DDBJ databases">
        <authorList>
            <person name="Vignale AGUSTIN F."/>
            <person name="Sosa J E."/>
            <person name="Modenutti C."/>
        </authorList>
    </citation>
    <scope>NUCLEOTIDE SEQUENCE [LARGE SCALE GENOMIC DNA]</scope>
</reference>
<protein>
    <submittedName>
        <fullName evidence="1">Uncharacterized protein</fullName>
    </submittedName>
</protein>